<evidence type="ECO:0000256" key="4">
    <source>
        <dbReference type="ARBA" id="ARBA00022475"/>
    </source>
</evidence>
<name>A0A1D7QZ97_9BACI</name>
<evidence type="ECO:0000256" key="8">
    <source>
        <dbReference type="ARBA" id="ARBA00022777"/>
    </source>
</evidence>
<dbReference type="InterPro" id="IPR005467">
    <property type="entry name" value="His_kinase_dom"/>
</dbReference>
<feature type="transmembrane region" description="Helical" evidence="13">
    <location>
        <begin position="5"/>
        <end position="26"/>
    </location>
</feature>
<dbReference type="InterPro" id="IPR003660">
    <property type="entry name" value="HAMP_dom"/>
</dbReference>
<protein>
    <recommendedName>
        <fullName evidence="3">histidine kinase</fullName>
        <ecNumber evidence="3">2.7.13.3</ecNumber>
    </recommendedName>
</protein>
<evidence type="ECO:0000256" key="2">
    <source>
        <dbReference type="ARBA" id="ARBA00004651"/>
    </source>
</evidence>
<dbReference type="GO" id="GO:0000155">
    <property type="term" value="F:phosphorelay sensor kinase activity"/>
    <property type="evidence" value="ECO:0007669"/>
    <property type="project" value="InterPro"/>
</dbReference>
<keyword evidence="9" id="KW-0067">ATP-binding</keyword>
<dbReference type="Pfam" id="PF02518">
    <property type="entry name" value="HATPase_c"/>
    <property type="match status" value="1"/>
</dbReference>
<dbReference type="Gene3D" id="1.10.287.130">
    <property type="match status" value="1"/>
</dbReference>
<keyword evidence="5" id="KW-0597">Phosphoprotein</keyword>
<dbReference type="FunFam" id="3.30.565.10:FF:000006">
    <property type="entry name" value="Sensor histidine kinase WalK"/>
    <property type="match status" value="1"/>
</dbReference>
<evidence type="ECO:0000256" key="5">
    <source>
        <dbReference type="ARBA" id="ARBA00022553"/>
    </source>
</evidence>
<dbReference type="PROSITE" id="PS50109">
    <property type="entry name" value="HIS_KIN"/>
    <property type="match status" value="1"/>
</dbReference>
<dbReference type="FunFam" id="1.10.287.130:FF:000001">
    <property type="entry name" value="Two-component sensor histidine kinase"/>
    <property type="match status" value="1"/>
</dbReference>
<evidence type="ECO:0000259" key="15">
    <source>
        <dbReference type="PROSITE" id="PS50885"/>
    </source>
</evidence>
<evidence type="ECO:0000256" key="12">
    <source>
        <dbReference type="SAM" id="Coils"/>
    </source>
</evidence>
<dbReference type="InterPro" id="IPR036097">
    <property type="entry name" value="HisK_dim/P_sf"/>
</dbReference>
<evidence type="ECO:0000313" key="17">
    <source>
        <dbReference type="Proteomes" id="UP000094463"/>
    </source>
</evidence>
<dbReference type="PRINTS" id="PR00344">
    <property type="entry name" value="BCTRLSENSOR"/>
</dbReference>
<evidence type="ECO:0000256" key="1">
    <source>
        <dbReference type="ARBA" id="ARBA00000085"/>
    </source>
</evidence>
<dbReference type="Proteomes" id="UP000094463">
    <property type="component" value="Chromosome"/>
</dbReference>
<dbReference type="InterPro" id="IPR036890">
    <property type="entry name" value="HATPase_C_sf"/>
</dbReference>
<gene>
    <name evidence="16" type="ORF">BBEV_3024</name>
</gene>
<dbReference type="InterPro" id="IPR050351">
    <property type="entry name" value="BphY/WalK/GraS-like"/>
</dbReference>
<keyword evidence="10" id="KW-0902">Two-component regulatory system</keyword>
<reference evidence="16 17" key="1">
    <citation type="submission" date="2015-08" db="EMBL/GenBank/DDBJ databases">
        <title>The complete genome sequence of Bacillus beveridgei MLTeJB.</title>
        <authorList>
            <person name="Hanson T.E."/>
            <person name="Mesa C."/>
            <person name="Basesman S.M."/>
            <person name="Oremland R.S."/>
        </authorList>
    </citation>
    <scope>NUCLEOTIDE SEQUENCE [LARGE SCALE GENOMIC DNA]</scope>
    <source>
        <strain evidence="16 17">MLTeJB</strain>
    </source>
</reference>
<evidence type="ECO:0000256" key="11">
    <source>
        <dbReference type="ARBA" id="ARBA00023136"/>
    </source>
</evidence>
<dbReference type="InterPro" id="IPR003594">
    <property type="entry name" value="HATPase_dom"/>
</dbReference>
<dbReference type="SUPFAM" id="SSF47384">
    <property type="entry name" value="Homodimeric domain of signal transducing histidine kinase"/>
    <property type="match status" value="1"/>
</dbReference>
<comment type="subcellular location">
    <subcellularLocation>
        <location evidence="2">Cell membrane</location>
        <topology evidence="2">Multi-pass membrane protein</topology>
    </subcellularLocation>
</comment>
<feature type="domain" description="HAMP" evidence="15">
    <location>
        <begin position="177"/>
        <end position="229"/>
    </location>
</feature>
<dbReference type="CDD" id="cd06225">
    <property type="entry name" value="HAMP"/>
    <property type="match status" value="1"/>
</dbReference>
<dbReference type="PANTHER" id="PTHR45453:SF1">
    <property type="entry name" value="PHOSPHATE REGULON SENSOR PROTEIN PHOR"/>
    <property type="match status" value="1"/>
</dbReference>
<dbReference type="SMART" id="SM00387">
    <property type="entry name" value="HATPase_c"/>
    <property type="match status" value="1"/>
</dbReference>
<keyword evidence="13" id="KW-1133">Transmembrane helix</keyword>
<feature type="domain" description="Histidine kinase" evidence="14">
    <location>
        <begin position="237"/>
        <end position="454"/>
    </location>
</feature>
<dbReference type="GO" id="GO:0005886">
    <property type="term" value="C:plasma membrane"/>
    <property type="evidence" value="ECO:0007669"/>
    <property type="project" value="UniProtKB-SubCell"/>
</dbReference>
<keyword evidence="12" id="KW-0175">Coiled coil</keyword>
<evidence type="ECO:0000256" key="6">
    <source>
        <dbReference type="ARBA" id="ARBA00022679"/>
    </source>
</evidence>
<evidence type="ECO:0000256" key="13">
    <source>
        <dbReference type="SAM" id="Phobius"/>
    </source>
</evidence>
<dbReference type="EMBL" id="CP012502">
    <property type="protein sequence ID" value="AOM84342.1"/>
    <property type="molecule type" value="Genomic_DNA"/>
</dbReference>
<dbReference type="GO" id="GO:0005524">
    <property type="term" value="F:ATP binding"/>
    <property type="evidence" value="ECO:0007669"/>
    <property type="project" value="UniProtKB-KW"/>
</dbReference>
<dbReference type="InterPro" id="IPR003661">
    <property type="entry name" value="HisK_dim/P_dom"/>
</dbReference>
<dbReference type="GO" id="GO:0004721">
    <property type="term" value="F:phosphoprotein phosphatase activity"/>
    <property type="evidence" value="ECO:0007669"/>
    <property type="project" value="TreeGrafter"/>
</dbReference>
<dbReference type="EC" id="2.7.13.3" evidence="3"/>
<dbReference type="GO" id="GO:0016036">
    <property type="term" value="P:cellular response to phosphate starvation"/>
    <property type="evidence" value="ECO:0007669"/>
    <property type="project" value="TreeGrafter"/>
</dbReference>
<evidence type="ECO:0000256" key="7">
    <source>
        <dbReference type="ARBA" id="ARBA00022741"/>
    </source>
</evidence>
<feature type="transmembrane region" description="Helical" evidence="13">
    <location>
        <begin position="153"/>
        <end position="176"/>
    </location>
</feature>
<dbReference type="SUPFAM" id="SSF158472">
    <property type="entry name" value="HAMP domain-like"/>
    <property type="match status" value="1"/>
</dbReference>
<dbReference type="Pfam" id="PF00512">
    <property type="entry name" value="HisKA"/>
    <property type="match status" value="1"/>
</dbReference>
<dbReference type="SMART" id="SM00388">
    <property type="entry name" value="HisKA"/>
    <property type="match status" value="1"/>
</dbReference>
<dbReference type="Pfam" id="PF00672">
    <property type="entry name" value="HAMP"/>
    <property type="match status" value="1"/>
</dbReference>
<accession>A0A1D7QZ97</accession>
<keyword evidence="17" id="KW-1185">Reference proteome</keyword>
<sequence length="464" mass="51891">MKIGLLFLVFMVMIQSVLYFALYWTLADDRVDEVFNRLVQQTESHAEALALDFSDMTMSHVVLMEQSTAEDVVITDGEKQILASSMDPSEALEETVVAFQLPDENQGSLMIEDNWQGEEEIASAALISVDEETAGYVFMLAPSDQIAGTIDQLTVQFVIGGLLAIALSVVTVYFLSRVISVPLRRMKTATDQLARGEMHVTLGYEGQDELGELEMAIRRLAQDLEKLKKDRNEFLAGIAHELKTPLTYVKGYADIARKPETSETDRLRYIGIIEEEAASLSRLVGELFDLAKLDSNEFTVEMDDVDLSGFLTNFCEEARGVLREKEISLVTHVEEGLWTRADLDRLTQVLRNLLDNAVRYSETDTTVTVEARRDTENRIQLSVSDEGIGMAKHHLPYVFDRLYRVDKSRSRAKGGSGIGLSIVKSIIDRHGWSIAIHSEVNQGTVLTVTMPEGRKRNGKNSDRG</sequence>
<keyword evidence="4" id="KW-1003">Cell membrane</keyword>
<keyword evidence="7" id="KW-0547">Nucleotide-binding</keyword>
<dbReference type="InterPro" id="IPR004358">
    <property type="entry name" value="Sig_transdc_His_kin-like_C"/>
</dbReference>
<keyword evidence="6" id="KW-0808">Transferase</keyword>
<keyword evidence="8 16" id="KW-0418">Kinase</keyword>
<dbReference type="SMART" id="SM00304">
    <property type="entry name" value="HAMP"/>
    <property type="match status" value="1"/>
</dbReference>
<dbReference type="Gene3D" id="3.30.565.10">
    <property type="entry name" value="Histidine kinase-like ATPase, C-terminal domain"/>
    <property type="match status" value="1"/>
</dbReference>
<dbReference type="AlphaFoldDB" id="A0A1D7QZ97"/>
<keyword evidence="13" id="KW-0812">Transmembrane</keyword>
<dbReference type="Gene3D" id="6.10.340.10">
    <property type="match status" value="1"/>
</dbReference>
<dbReference type="PANTHER" id="PTHR45453">
    <property type="entry name" value="PHOSPHATE REGULON SENSOR PROTEIN PHOR"/>
    <property type="match status" value="1"/>
</dbReference>
<dbReference type="SUPFAM" id="SSF55874">
    <property type="entry name" value="ATPase domain of HSP90 chaperone/DNA topoisomerase II/histidine kinase"/>
    <property type="match status" value="1"/>
</dbReference>
<feature type="coiled-coil region" evidence="12">
    <location>
        <begin position="210"/>
        <end position="237"/>
    </location>
</feature>
<organism evidence="16 17">
    <name type="scientific">Salisediminibacterium beveridgei</name>
    <dbReference type="NCBI Taxonomy" id="632773"/>
    <lineage>
        <taxon>Bacteria</taxon>
        <taxon>Bacillati</taxon>
        <taxon>Bacillota</taxon>
        <taxon>Bacilli</taxon>
        <taxon>Bacillales</taxon>
        <taxon>Bacillaceae</taxon>
        <taxon>Salisediminibacterium</taxon>
    </lineage>
</organism>
<comment type="catalytic activity">
    <reaction evidence="1">
        <text>ATP + protein L-histidine = ADP + protein N-phospho-L-histidine.</text>
        <dbReference type="EC" id="2.7.13.3"/>
    </reaction>
</comment>
<dbReference type="STRING" id="632773.BBEV_3024"/>
<evidence type="ECO:0000256" key="10">
    <source>
        <dbReference type="ARBA" id="ARBA00023012"/>
    </source>
</evidence>
<evidence type="ECO:0000256" key="9">
    <source>
        <dbReference type="ARBA" id="ARBA00022840"/>
    </source>
</evidence>
<dbReference type="CDD" id="cd00082">
    <property type="entry name" value="HisKA"/>
    <property type="match status" value="1"/>
</dbReference>
<evidence type="ECO:0000256" key="3">
    <source>
        <dbReference type="ARBA" id="ARBA00012438"/>
    </source>
</evidence>
<dbReference type="PROSITE" id="PS50885">
    <property type="entry name" value="HAMP"/>
    <property type="match status" value="1"/>
</dbReference>
<evidence type="ECO:0000259" key="14">
    <source>
        <dbReference type="PROSITE" id="PS50109"/>
    </source>
</evidence>
<evidence type="ECO:0000313" key="16">
    <source>
        <dbReference type="EMBL" id="AOM84342.1"/>
    </source>
</evidence>
<keyword evidence="11 13" id="KW-0472">Membrane</keyword>
<dbReference type="KEGG" id="bbev:BBEV_3024"/>
<proteinExistence type="predicted"/>